<gene>
    <name evidence="6" type="ORF">THC_0998</name>
</gene>
<dbReference type="PATRIC" id="fig|1653476.3.peg.1043"/>
<dbReference type="Pfam" id="PF03783">
    <property type="entry name" value="CsgG"/>
    <property type="match status" value="1"/>
</dbReference>
<keyword evidence="7" id="KW-1185">Reference proteome</keyword>
<evidence type="ECO:0000256" key="4">
    <source>
        <dbReference type="ARBA" id="ARBA00023139"/>
    </source>
</evidence>
<dbReference type="EMBL" id="AP014945">
    <property type="protein sequence ID" value="BAU23382.1"/>
    <property type="molecule type" value="Genomic_DNA"/>
</dbReference>
<keyword evidence="1" id="KW-1003">Cell membrane</keyword>
<dbReference type="AlphaFoldDB" id="A0A0U4N291"/>
<dbReference type="GO" id="GO:0030288">
    <property type="term" value="C:outer membrane-bounded periplasmic space"/>
    <property type="evidence" value="ECO:0007669"/>
    <property type="project" value="InterPro"/>
</dbReference>
<keyword evidence="3" id="KW-0472">Membrane</keyword>
<evidence type="ECO:0000313" key="6">
    <source>
        <dbReference type="EMBL" id="BAU23382.1"/>
    </source>
</evidence>
<protein>
    <submittedName>
        <fullName evidence="6">Curli production protein CsgG</fullName>
    </submittedName>
</protein>
<sequence length="493" mass="53997">MESIKRLIVWVVFFILIFSGFSLAQNEEYAKDVKERVLRLPQCSKPIGVITAKSFRCKAAACQGDRIYFGPGWGIELSTKALGDGLADMLITALANTNCFKVVERIALEEIKEELELMGVKPQSTLKTADFLIVGAVTALELKASGLGGGGIVVPLPFGLGAKLGKSNAHIALDMRIVRVKTGEVLSAKTVEGKSERWNVGVAAGGLFGTTFGGAYFEAVKNTPLEEATRDLIARAVTLIVESVKSQAPSDVSIGEKITTYSEKGEIIKEETRMPEKGRIKPQENSKLKRETSFTGGLVRAEVSAAPYAKVIWQENFSKCKVIPTTVKILKGQGECVSLDDLRWFATTKGELLFEKAIPNFDISKDFTFEGTLFYSQEMKYAQEGIQIFIGKEGSPVSLYLPREVKEWKWGKDTPIPNETGLPEFLKGQKIKVFLKKEGELAHVFINGVRVLTTQIDTVALKNLPGKIVVKMFGADLGQGNYVLITDLKVSAK</sequence>
<dbReference type="PANTHER" id="PTHR41164:SF1">
    <property type="entry name" value="CURLI PRODUCTION ASSEMBLY_TRANSPORT COMPONENT CSGG"/>
    <property type="match status" value="1"/>
</dbReference>
<evidence type="ECO:0000256" key="5">
    <source>
        <dbReference type="ARBA" id="ARBA00023288"/>
    </source>
</evidence>
<reference evidence="6 7" key="1">
    <citation type="journal article" date="2016" name="Int. J. Syst. Evol. Microbiol.">
        <title>Caldimicrobium thiodismutans sp. nov., a sulfur-disproportionating bacterium isolated from a hot spring, and emended description of the genus Caldimicrobium.</title>
        <authorList>
            <person name="Kojima H."/>
            <person name="Umezawa K."/>
            <person name="Fukui M."/>
        </authorList>
    </citation>
    <scope>NUCLEOTIDE SEQUENCE [LARGE SCALE GENOMIC DNA]</scope>
    <source>
        <strain evidence="6 7">TF1</strain>
    </source>
</reference>
<dbReference type="RefSeq" id="WP_068514213.1">
    <property type="nucleotide sequence ID" value="NZ_AP014945.1"/>
</dbReference>
<dbReference type="PANTHER" id="PTHR41164">
    <property type="entry name" value="CURLI PRODUCTION ASSEMBLY/TRANSPORT COMPONENT CSGG"/>
    <property type="match status" value="1"/>
</dbReference>
<name>A0A0U4N291_9BACT</name>
<keyword evidence="2" id="KW-0732">Signal</keyword>
<proteinExistence type="predicted"/>
<dbReference type="InterPro" id="IPR005534">
    <property type="entry name" value="Curli_assmbl/transp-comp_CsgG"/>
</dbReference>
<dbReference type="STRING" id="1653476.THC_0998"/>
<evidence type="ECO:0000256" key="2">
    <source>
        <dbReference type="ARBA" id="ARBA00022729"/>
    </source>
</evidence>
<accession>A0A0U4N291</accession>
<dbReference type="KEGG" id="cthi:THC_0998"/>
<dbReference type="Proteomes" id="UP000068196">
    <property type="component" value="Chromosome"/>
</dbReference>
<keyword evidence="4" id="KW-0564">Palmitate</keyword>
<organism evidence="6 7">
    <name type="scientific">Caldimicrobium thiodismutans</name>
    <dbReference type="NCBI Taxonomy" id="1653476"/>
    <lineage>
        <taxon>Bacteria</taxon>
        <taxon>Pseudomonadati</taxon>
        <taxon>Thermodesulfobacteriota</taxon>
        <taxon>Thermodesulfobacteria</taxon>
        <taxon>Thermodesulfobacteriales</taxon>
        <taxon>Thermodesulfobacteriaceae</taxon>
        <taxon>Caldimicrobium</taxon>
    </lineage>
</organism>
<keyword evidence="5" id="KW-0449">Lipoprotein</keyword>
<evidence type="ECO:0000256" key="1">
    <source>
        <dbReference type="ARBA" id="ARBA00022475"/>
    </source>
</evidence>
<reference evidence="7" key="2">
    <citation type="journal article" date="2016" name="Int. J. Syst. Evol. Microbiol.">
        <title>Caldimicrobium thiodismutans sp. nov., a sulfur-disproportionating bacterium isolated from a hot spring.</title>
        <authorList>
            <person name="Kojima H."/>
            <person name="Umezawa K."/>
            <person name="Fukui M."/>
        </authorList>
    </citation>
    <scope>NUCLEOTIDE SEQUENCE [LARGE SCALE GENOMIC DNA]</scope>
    <source>
        <strain evidence="7">TF1</strain>
    </source>
</reference>
<dbReference type="Gene3D" id="3.40.50.10610">
    <property type="entry name" value="ABC-type transport auxiliary lipoprotein component"/>
    <property type="match status" value="1"/>
</dbReference>
<evidence type="ECO:0000256" key="3">
    <source>
        <dbReference type="ARBA" id="ARBA00023136"/>
    </source>
</evidence>
<evidence type="ECO:0000313" key="7">
    <source>
        <dbReference type="Proteomes" id="UP000068196"/>
    </source>
</evidence>
<dbReference type="OrthoDB" id="37450at2"/>